<evidence type="ECO:0000313" key="2">
    <source>
        <dbReference type="Proteomes" id="UP001597244"/>
    </source>
</evidence>
<dbReference type="EMBL" id="JBHTOF010000082">
    <property type="protein sequence ID" value="MFD1465790.1"/>
    <property type="molecule type" value="Genomic_DNA"/>
</dbReference>
<keyword evidence="2" id="KW-1185">Reference proteome</keyword>
<protein>
    <recommendedName>
        <fullName evidence="3">Transposase</fullName>
    </recommendedName>
</protein>
<proteinExistence type="predicted"/>
<sequence>MIKNPSLPTAEVAPENWAIAVADSFQPIENQIVFKHDLSLFRNPRKSLKYAACYKFAKPAH</sequence>
<name>A0ABW4DS39_9LACO</name>
<evidence type="ECO:0000313" key="1">
    <source>
        <dbReference type="EMBL" id="MFD1465790.1"/>
    </source>
</evidence>
<comment type="caution">
    <text evidence="1">The sequence shown here is derived from an EMBL/GenBank/DDBJ whole genome shotgun (WGS) entry which is preliminary data.</text>
</comment>
<reference evidence="2" key="1">
    <citation type="journal article" date="2019" name="Int. J. Syst. Evol. Microbiol.">
        <title>The Global Catalogue of Microorganisms (GCM) 10K type strain sequencing project: providing services to taxonomists for standard genome sequencing and annotation.</title>
        <authorList>
            <consortium name="The Broad Institute Genomics Platform"/>
            <consortium name="The Broad Institute Genome Sequencing Center for Infectious Disease"/>
            <person name="Wu L."/>
            <person name="Ma J."/>
        </authorList>
    </citation>
    <scope>NUCLEOTIDE SEQUENCE [LARGE SCALE GENOMIC DNA]</scope>
    <source>
        <strain evidence="2">CCM 8951</strain>
    </source>
</reference>
<gene>
    <name evidence="1" type="ORF">ACFQ4L_06920</name>
</gene>
<organism evidence="1 2">
    <name type="scientific">Lapidilactobacillus mulanensis</name>
    <dbReference type="NCBI Taxonomy" id="2485999"/>
    <lineage>
        <taxon>Bacteria</taxon>
        <taxon>Bacillati</taxon>
        <taxon>Bacillota</taxon>
        <taxon>Bacilli</taxon>
        <taxon>Lactobacillales</taxon>
        <taxon>Lactobacillaceae</taxon>
        <taxon>Lapidilactobacillus</taxon>
    </lineage>
</organism>
<evidence type="ECO:0008006" key="3">
    <source>
        <dbReference type="Google" id="ProtNLM"/>
    </source>
</evidence>
<accession>A0ABW4DS39</accession>
<dbReference type="Proteomes" id="UP001597244">
    <property type="component" value="Unassembled WGS sequence"/>
</dbReference>